<protein>
    <submittedName>
        <fullName evidence="3">Uncharacterized protein</fullName>
    </submittedName>
</protein>
<keyword evidence="2" id="KW-1133">Transmembrane helix</keyword>
<sequence length="372" mass="42288">MSDTHWMSTSRRGAATRPRKRTSTDMYEYRNGQGKEAPVLNQVFRIFTNWPIQCILIFVIGLSIFRAKVRFGAGHGVQQKEIIQDHARQINIEDHTRPIDIGKVLDNSRNISRVATHADVGSQLSAVMIDSKADLHLLRQRVLASSFPRKKEVADELQWISGNMTSLHEDMSDLHSRASKLSQTVRKHIEKTGAALVKVKQEHERAGLALSEKELYATESFAQQIKLEADDAGKMYIRGMRMTLTLKGIDPVTGSFRDQDLKASILAVGTDQSFLLRAIWAKIWNAEYNACAEYDRYKDIQSRLDKLYHRIRAEVDKCAELLDHVENYYKLLLRSSEEGFSMTEKRLRDTIGKIEGALGEKFTVPLLKGKAV</sequence>
<comment type="caution">
    <text evidence="3">The sequence shown here is derived from an EMBL/GenBank/DDBJ whole genome shotgun (WGS) entry which is preliminary data.</text>
</comment>
<feature type="region of interest" description="Disordered" evidence="1">
    <location>
        <begin position="1"/>
        <end position="25"/>
    </location>
</feature>
<dbReference type="AlphaFoldDB" id="A0A7C8M1Z7"/>
<name>A0A7C8M1Z7_9PLEO</name>
<evidence type="ECO:0000256" key="1">
    <source>
        <dbReference type="SAM" id="MobiDB-lite"/>
    </source>
</evidence>
<keyword evidence="4" id="KW-1185">Reference proteome</keyword>
<feature type="transmembrane region" description="Helical" evidence="2">
    <location>
        <begin position="46"/>
        <end position="65"/>
    </location>
</feature>
<evidence type="ECO:0000313" key="4">
    <source>
        <dbReference type="Proteomes" id="UP000481861"/>
    </source>
</evidence>
<keyword evidence="2" id="KW-0812">Transmembrane</keyword>
<dbReference type="EMBL" id="JAADJZ010000036">
    <property type="protein sequence ID" value="KAF2865141.1"/>
    <property type="molecule type" value="Genomic_DNA"/>
</dbReference>
<evidence type="ECO:0000256" key="2">
    <source>
        <dbReference type="SAM" id="Phobius"/>
    </source>
</evidence>
<reference evidence="3 4" key="1">
    <citation type="submission" date="2020-01" db="EMBL/GenBank/DDBJ databases">
        <authorList>
            <consortium name="DOE Joint Genome Institute"/>
            <person name="Haridas S."/>
            <person name="Albert R."/>
            <person name="Binder M."/>
            <person name="Bloem J."/>
            <person name="Labutti K."/>
            <person name="Salamov A."/>
            <person name="Andreopoulos B."/>
            <person name="Baker S.E."/>
            <person name="Barry K."/>
            <person name="Bills G."/>
            <person name="Bluhm B.H."/>
            <person name="Cannon C."/>
            <person name="Castanera R."/>
            <person name="Culley D.E."/>
            <person name="Daum C."/>
            <person name="Ezra D."/>
            <person name="Gonzalez J.B."/>
            <person name="Henrissat B."/>
            <person name="Kuo A."/>
            <person name="Liang C."/>
            <person name="Lipzen A."/>
            <person name="Lutzoni F."/>
            <person name="Magnuson J."/>
            <person name="Mondo S."/>
            <person name="Nolan M."/>
            <person name="Ohm R."/>
            <person name="Pangilinan J."/>
            <person name="Park H.-J.H."/>
            <person name="Ramirez L."/>
            <person name="Alfaro M."/>
            <person name="Sun H."/>
            <person name="Tritt A."/>
            <person name="Yoshinaga Y."/>
            <person name="Zwiers L.-H.L."/>
            <person name="Turgeon B.G."/>
            <person name="Goodwin S.B."/>
            <person name="Spatafora J.W."/>
            <person name="Crous P.W."/>
            <person name="Grigoriev I.V."/>
        </authorList>
    </citation>
    <scope>NUCLEOTIDE SEQUENCE [LARGE SCALE GENOMIC DNA]</scope>
    <source>
        <strain evidence="3 4">CBS 611.86</strain>
    </source>
</reference>
<evidence type="ECO:0000313" key="3">
    <source>
        <dbReference type="EMBL" id="KAF2865141.1"/>
    </source>
</evidence>
<organism evidence="3 4">
    <name type="scientific">Massariosphaeria phaeospora</name>
    <dbReference type="NCBI Taxonomy" id="100035"/>
    <lineage>
        <taxon>Eukaryota</taxon>
        <taxon>Fungi</taxon>
        <taxon>Dikarya</taxon>
        <taxon>Ascomycota</taxon>
        <taxon>Pezizomycotina</taxon>
        <taxon>Dothideomycetes</taxon>
        <taxon>Pleosporomycetidae</taxon>
        <taxon>Pleosporales</taxon>
        <taxon>Pleosporales incertae sedis</taxon>
        <taxon>Massariosphaeria</taxon>
    </lineage>
</organism>
<dbReference type="Proteomes" id="UP000481861">
    <property type="component" value="Unassembled WGS sequence"/>
</dbReference>
<accession>A0A7C8M1Z7</accession>
<keyword evidence="2" id="KW-0472">Membrane</keyword>
<proteinExistence type="predicted"/>
<gene>
    <name evidence="3" type="ORF">BDV95DRAFT_612931</name>
</gene>
<feature type="compositionally biased region" description="Polar residues" evidence="1">
    <location>
        <begin position="1"/>
        <end position="11"/>
    </location>
</feature>